<dbReference type="AlphaFoldDB" id="A0A6C2TXJ2"/>
<evidence type="ECO:0008006" key="4">
    <source>
        <dbReference type="Google" id="ProtNLM"/>
    </source>
</evidence>
<proteinExistence type="predicted"/>
<dbReference type="EMBL" id="CAAHFG010000001">
    <property type="protein sequence ID" value="VGO12360.1"/>
    <property type="molecule type" value="Genomic_DNA"/>
</dbReference>
<dbReference type="Gene3D" id="3.20.20.140">
    <property type="entry name" value="Metal-dependent hydrolases"/>
    <property type="match status" value="1"/>
</dbReference>
<keyword evidence="3" id="KW-1185">Reference proteome</keyword>
<dbReference type="InterPro" id="IPR016195">
    <property type="entry name" value="Pol/histidinol_Pase-like"/>
</dbReference>
<dbReference type="Proteomes" id="UP000366872">
    <property type="component" value="Unassembled WGS sequence"/>
</dbReference>
<reference evidence="2 3" key="1">
    <citation type="submission" date="2019-04" db="EMBL/GenBank/DDBJ databases">
        <authorList>
            <person name="Van Vliet M D."/>
        </authorList>
    </citation>
    <scope>NUCLEOTIDE SEQUENCE [LARGE SCALE GENOMIC DNA]</scope>
    <source>
        <strain evidence="2 3">F1</strain>
    </source>
</reference>
<evidence type="ECO:0000313" key="3">
    <source>
        <dbReference type="Proteomes" id="UP000366872"/>
    </source>
</evidence>
<dbReference type="SUPFAM" id="SSF89550">
    <property type="entry name" value="PHP domain-like"/>
    <property type="match status" value="1"/>
</dbReference>
<evidence type="ECO:0000313" key="2">
    <source>
        <dbReference type="EMBL" id="VGO12360.1"/>
    </source>
</evidence>
<keyword evidence="1" id="KW-0732">Signal</keyword>
<name>A0A6C2TXJ2_PONDE</name>
<accession>A0A6C2TXJ2</accession>
<feature type="signal peptide" evidence="1">
    <location>
        <begin position="1"/>
        <end position="26"/>
    </location>
</feature>
<feature type="chain" id="PRO_5025498316" description="DUF3604 domain-containing protein" evidence="1">
    <location>
        <begin position="27"/>
        <end position="583"/>
    </location>
</feature>
<sequence>MHFNRPGKKIFNPMFFVAAFAGLAGASNVGVVEDPHARITDEAPSRWVVQWTAPKYYAAPVELDLRRVHYNMRWRKVESADGKAELVKSLLKGSEDTLAAFRIGTDVKAGDAFRFAITAMGSRFSGVTTVLGLAANNEEQGLVGLTMHPGPANGLQIIARPGLQSDGRVRVVLLPVDALGYPAQFSTPLSVAVCLGEEQLWEGEVQSAEQVCLDVPDLNVVRLTAKSTMGNVVSNPIWPEASRGRIAAFGDMHWHTDLSSDATRGIDEGLAAARDYFNNDFSIPTDHAPEDDKWAETVKACDRFNEPGRFATVYGWERSSAKGHVNFYFTDPDHPLNPDNFPYPKEPETYIEKIPYKDFVAIPHHTNSRGRIKNGKHAFSAYPWGEPMDEYLRSIEIMQTRGNYEREDSPESWRTDGHNNGSSALVALAMGHKLGFVGGTDNHKGWPCVTRNSGRIYAGMWTKRRDRQEIYNALHDRHTWACWDTRAIVLFEIDSAMQGDELELEKPRKLSARIKLSAEAPLDVLEIVTKNGRAIATEIPDGALDIDTTVDLGMVEESTFFYLRARQANGALVYASPIFVTAR</sequence>
<evidence type="ECO:0000256" key="1">
    <source>
        <dbReference type="SAM" id="SignalP"/>
    </source>
</evidence>
<dbReference type="Pfam" id="PF12228">
    <property type="entry name" value="DUF3604"/>
    <property type="match status" value="1"/>
</dbReference>
<gene>
    <name evidence="2" type="ORF">PDESU_00912</name>
</gene>
<protein>
    <recommendedName>
        <fullName evidence="4">DUF3604 domain-containing protein</fullName>
    </recommendedName>
</protein>
<dbReference type="RefSeq" id="WP_136078033.1">
    <property type="nucleotide sequence ID" value="NZ_CAAHFG010000001.1"/>
</dbReference>
<dbReference type="InterPro" id="IPR022028">
    <property type="entry name" value="DUF3604"/>
</dbReference>
<organism evidence="2 3">
    <name type="scientific">Pontiella desulfatans</name>
    <dbReference type="NCBI Taxonomy" id="2750659"/>
    <lineage>
        <taxon>Bacteria</taxon>
        <taxon>Pseudomonadati</taxon>
        <taxon>Kiritimatiellota</taxon>
        <taxon>Kiritimatiellia</taxon>
        <taxon>Kiritimatiellales</taxon>
        <taxon>Pontiellaceae</taxon>
        <taxon>Pontiella</taxon>
    </lineage>
</organism>